<evidence type="ECO:0000313" key="4">
    <source>
        <dbReference type="EMBL" id="MBE6832880.1"/>
    </source>
</evidence>
<organism evidence="4 5">
    <name type="scientific">Faecalispora sporosphaeroides</name>
    <dbReference type="NCBI Taxonomy" id="1549"/>
    <lineage>
        <taxon>Bacteria</taxon>
        <taxon>Bacillati</taxon>
        <taxon>Bacillota</taxon>
        <taxon>Clostridia</taxon>
        <taxon>Eubacteriales</taxon>
        <taxon>Oscillospiraceae</taxon>
        <taxon>Faecalispora</taxon>
    </lineage>
</organism>
<dbReference type="AlphaFoldDB" id="A0A928KQU2"/>
<keyword evidence="1 2" id="KW-0732">Signal</keyword>
<name>A0A928KQU2_9FIRM</name>
<evidence type="ECO:0000259" key="3">
    <source>
        <dbReference type="SMART" id="SM00062"/>
    </source>
</evidence>
<dbReference type="InterPro" id="IPR001638">
    <property type="entry name" value="Solute-binding_3/MltF_N"/>
</dbReference>
<reference evidence="4" key="1">
    <citation type="submission" date="2019-04" db="EMBL/GenBank/DDBJ databases">
        <title>Evolution of Biomass-Degrading Anaerobic Consortia Revealed by Metagenomics.</title>
        <authorList>
            <person name="Peng X."/>
        </authorList>
    </citation>
    <scope>NUCLEOTIDE SEQUENCE</scope>
    <source>
        <strain evidence="4">SIG551</strain>
    </source>
</reference>
<dbReference type="PROSITE" id="PS51257">
    <property type="entry name" value="PROKAR_LIPOPROTEIN"/>
    <property type="match status" value="1"/>
</dbReference>
<evidence type="ECO:0000313" key="5">
    <source>
        <dbReference type="Proteomes" id="UP000754750"/>
    </source>
</evidence>
<sequence length="278" mass="29708">MKKSVKFLAVCLAAAAMLSMSACNGGGASSGAASDSSNSGVGTSTLDAIKKNGFITMSTNAEFEPFEYKDGEKIVGIDLEISQKIADKLGVELKVNDVAFDSLIPEITSGKADFVAAGMTADDERRKNVDFSDSYFDAGQAVIVKKDGDIKAPKDLNGKKVGVQTGTTGDKYCTNEEGTSEIKVGSVERYNKGMDAVSDLIAGRIDAVVIDDFPAQKFVEKNSDKIAKLNDMLTSEQYAIAVKKGNTELVDLINETLKEMKDSGDLQKIFDKYLAQES</sequence>
<evidence type="ECO:0000256" key="1">
    <source>
        <dbReference type="ARBA" id="ARBA00022729"/>
    </source>
</evidence>
<dbReference type="PANTHER" id="PTHR35936:SF17">
    <property type="entry name" value="ARGININE-BINDING EXTRACELLULAR PROTEIN ARTP"/>
    <property type="match status" value="1"/>
</dbReference>
<proteinExistence type="predicted"/>
<comment type="caution">
    <text evidence="4">The sequence shown here is derived from an EMBL/GenBank/DDBJ whole genome shotgun (WGS) entry which is preliminary data.</text>
</comment>
<dbReference type="Proteomes" id="UP000754750">
    <property type="component" value="Unassembled WGS sequence"/>
</dbReference>
<feature type="chain" id="PRO_5038454175" evidence="2">
    <location>
        <begin position="23"/>
        <end position="278"/>
    </location>
</feature>
<dbReference type="EMBL" id="SVNY01000002">
    <property type="protein sequence ID" value="MBE6832880.1"/>
    <property type="molecule type" value="Genomic_DNA"/>
</dbReference>
<dbReference type="SMART" id="SM00062">
    <property type="entry name" value="PBPb"/>
    <property type="match status" value="1"/>
</dbReference>
<protein>
    <submittedName>
        <fullName evidence="4">Basic amino acid ABC transporter substrate-binding protein</fullName>
    </submittedName>
</protein>
<dbReference type="Gene3D" id="3.40.190.10">
    <property type="entry name" value="Periplasmic binding protein-like II"/>
    <property type="match status" value="2"/>
</dbReference>
<feature type="signal peptide" evidence="2">
    <location>
        <begin position="1"/>
        <end position="22"/>
    </location>
</feature>
<evidence type="ECO:0000256" key="2">
    <source>
        <dbReference type="SAM" id="SignalP"/>
    </source>
</evidence>
<dbReference type="RefSeq" id="WP_020071686.1">
    <property type="nucleotide sequence ID" value="NZ_JBKWRC010000001.1"/>
</dbReference>
<dbReference type="Pfam" id="PF00497">
    <property type="entry name" value="SBP_bac_3"/>
    <property type="match status" value="1"/>
</dbReference>
<dbReference type="PANTHER" id="PTHR35936">
    <property type="entry name" value="MEMBRANE-BOUND LYTIC MUREIN TRANSGLYCOSYLASE F"/>
    <property type="match status" value="1"/>
</dbReference>
<dbReference type="CDD" id="cd13624">
    <property type="entry name" value="PBP2_Arg_Lys_His"/>
    <property type="match status" value="1"/>
</dbReference>
<feature type="domain" description="Solute-binding protein family 3/N-terminal" evidence="3">
    <location>
        <begin position="54"/>
        <end position="277"/>
    </location>
</feature>
<dbReference type="SUPFAM" id="SSF53850">
    <property type="entry name" value="Periplasmic binding protein-like II"/>
    <property type="match status" value="1"/>
</dbReference>
<gene>
    <name evidence="4" type="ORF">E7512_04740</name>
</gene>
<accession>A0A928KQU2</accession>